<dbReference type="Gene3D" id="1.25.40.10">
    <property type="entry name" value="Tetratricopeptide repeat domain"/>
    <property type="match status" value="3"/>
</dbReference>
<feature type="domain" description="DUF5107" evidence="4">
    <location>
        <begin position="40"/>
        <end position="327"/>
    </location>
</feature>
<keyword evidence="2 3" id="KW-0802">TPR repeat</keyword>
<evidence type="ECO:0000256" key="2">
    <source>
        <dbReference type="ARBA" id="ARBA00022803"/>
    </source>
</evidence>
<gene>
    <name evidence="5" type="ORF">LKD75_15210</name>
</gene>
<name>A0AAE3D7S5_9FIRM</name>
<evidence type="ECO:0000256" key="1">
    <source>
        <dbReference type="ARBA" id="ARBA00022737"/>
    </source>
</evidence>
<dbReference type="Pfam" id="PF13432">
    <property type="entry name" value="TPR_16"/>
    <property type="match status" value="1"/>
</dbReference>
<keyword evidence="6" id="KW-1185">Reference proteome</keyword>
<dbReference type="Proteomes" id="UP001197795">
    <property type="component" value="Unassembled WGS sequence"/>
</dbReference>
<dbReference type="InterPro" id="IPR033396">
    <property type="entry name" value="DUF5107"/>
</dbReference>
<dbReference type="SUPFAM" id="SSF48452">
    <property type="entry name" value="TPR-like"/>
    <property type="match status" value="2"/>
</dbReference>
<proteinExistence type="predicted"/>
<feature type="repeat" description="TPR" evidence="3">
    <location>
        <begin position="769"/>
        <end position="802"/>
    </location>
</feature>
<protein>
    <submittedName>
        <fullName evidence="5">DUF5107 domain-containing protein</fullName>
    </submittedName>
</protein>
<keyword evidence="1" id="KW-0677">Repeat</keyword>
<dbReference type="AlphaFoldDB" id="A0AAE3D7S5"/>
<evidence type="ECO:0000256" key="3">
    <source>
        <dbReference type="PROSITE-ProRule" id="PRU00339"/>
    </source>
</evidence>
<sequence>MNKVQVWEEKVIIPTYEAGKPDKNPMFLEKRVYQGSSGRIYPHTVIEKISDEKVDKEYTALFLENDYLKVMMLPELGGRIQRAYDKTNGYDFIYYNHVIKPALVGLAGPWISGGIEFNWPQHHRPSTFDQVEYTYAENEDGSATVWMGEIENMFRTEGVLGVTLYPDKAYIELSAKLYNRTKMPQTFLWWANPAVAVNDDTISVFPEDVTAVYDHGKRDVISFPYAEGTYYKHKYDHVNIAQYKNIPVPTSYMAYRSDYNFIGEYDYGKQAGLLHVADHHIAPGKKQWTWGCGEFGKAWDLALTDEDGPYIELMTGCFTDNQPDFTWIQPQETKNFKQYFMPYKNIGYVKNATIDAAVNAEYDETKGQLTVSAYTTSVQKGAHILLTLPGENGRQEKVLYEETSDLSPEETYEVKIDREKLQQIPTFAEGEQNGTEVLCGLRVCVCAADGRELVSYHFPKKIEAEVPEPAKAALLPEDCETTEDLFLYGLHVEQYRHATYHPEDYYLEGLRRDPTDIRLNNVYGRCLLKKCDFAGAEKYFRKAVEKSIRSNPNPYDYEPYYNLGLSLKYQGKEKEAYDVFYKAIWGGSFQAPGFYELACLDAKAGRFAEALEHVNESILRQYQCMKARALKENILRKLGRVKEAEELHKESLKIDPLYDRQPEKINHNTLLELVIDLYEAGDYAQGITLAEKWVKQQNVSRQEDIYPLVYYYIAYGYQNLHRKENTEQANCYMTMYVTLGENAAADGCFPHRTEDYIVLKSLAEEYHLAMAYYYLGCLLYDRRVYDESIEDYEESILRSPDFPTVHRNLALAYYNVKKLPQRAYEEMEKAFALDETDARVYLELDQLKKRLNVAVKERWSDMEKHFDLVESRDDLYLEYVTLLNTLGEPEKALGLIKARKFHQWEGGEGKVAAQYLTALYQLAKAAVEKEDYAEAKELLLRAVGEYPHNLGEGKLESGQENNLYYLLGLVQEKLGEAKDAFESLTRACCGESEPVGMMYYNDQPPEMIYYQGLAYRMLGEEEQAVQRFCKLVDYGKEHIGDEIKIDYFAVSLPDLLIFEENLNERNRKHCLFMMSLGLRGLGQTDEAKACAEELLSMDNAHQGIRVHDL</sequence>
<dbReference type="PANTHER" id="PTHR44858:SF1">
    <property type="entry name" value="UDP-N-ACETYLGLUCOSAMINE--PEPTIDE N-ACETYLGLUCOSAMINYLTRANSFERASE SPINDLY-RELATED"/>
    <property type="match status" value="1"/>
</dbReference>
<accession>A0AAE3D7S5</accession>
<comment type="caution">
    <text evidence="5">The sequence shown here is derived from an EMBL/GenBank/DDBJ whole genome shotgun (WGS) entry which is preliminary data.</text>
</comment>
<dbReference type="EMBL" id="JAJEPV010000049">
    <property type="protein sequence ID" value="MCC2120913.1"/>
    <property type="molecule type" value="Genomic_DNA"/>
</dbReference>
<reference evidence="5 6" key="1">
    <citation type="submission" date="2021-10" db="EMBL/GenBank/DDBJ databases">
        <title>Anaerobic single-cell dispensing facilitates the cultivation of human gut bacteria.</title>
        <authorList>
            <person name="Afrizal A."/>
        </authorList>
    </citation>
    <scope>NUCLEOTIDE SEQUENCE [LARGE SCALE GENOMIC DNA]</scope>
    <source>
        <strain evidence="5 6">CLA-AA-H273</strain>
    </source>
</reference>
<dbReference type="Pfam" id="PF17128">
    <property type="entry name" value="DUF5107"/>
    <property type="match status" value="1"/>
</dbReference>
<dbReference type="InterPro" id="IPR019734">
    <property type="entry name" value="TPR_rpt"/>
</dbReference>
<dbReference type="PANTHER" id="PTHR44858">
    <property type="entry name" value="TETRATRICOPEPTIDE REPEAT PROTEIN 6"/>
    <property type="match status" value="1"/>
</dbReference>
<dbReference type="SMART" id="SM00028">
    <property type="entry name" value="TPR"/>
    <property type="match status" value="8"/>
</dbReference>
<organism evidence="5 6">
    <name type="scientific">Waltera acetigignens</name>
    <dbReference type="NCBI Taxonomy" id="2981769"/>
    <lineage>
        <taxon>Bacteria</taxon>
        <taxon>Bacillati</taxon>
        <taxon>Bacillota</taxon>
        <taxon>Clostridia</taxon>
        <taxon>Lachnospirales</taxon>
        <taxon>Lachnospiraceae</taxon>
        <taxon>Waltera</taxon>
    </lineage>
</organism>
<dbReference type="RefSeq" id="WP_227063470.1">
    <property type="nucleotide sequence ID" value="NZ_JAJEPV010000049.1"/>
</dbReference>
<dbReference type="PROSITE" id="PS50005">
    <property type="entry name" value="TPR"/>
    <property type="match status" value="1"/>
</dbReference>
<dbReference type="InterPro" id="IPR050498">
    <property type="entry name" value="Ycf3"/>
</dbReference>
<evidence type="ECO:0000313" key="6">
    <source>
        <dbReference type="Proteomes" id="UP001197795"/>
    </source>
</evidence>
<evidence type="ECO:0000313" key="5">
    <source>
        <dbReference type="EMBL" id="MCC2120913.1"/>
    </source>
</evidence>
<evidence type="ECO:0000259" key="4">
    <source>
        <dbReference type="Pfam" id="PF17128"/>
    </source>
</evidence>
<dbReference type="InterPro" id="IPR011990">
    <property type="entry name" value="TPR-like_helical_dom_sf"/>
</dbReference>